<gene>
    <name evidence="1" type="ORF">SCALOS_LOCUS8845</name>
</gene>
<feature type="non-terminal residue" evidence="1">
    <location>
        <position position="305"/>
    </location>
</feature>
<organism evidence="1 2">
    <name type="scientific">Scutellospora calospora</name>
    <dbReference type="NCBI Taxonomy" id="85575"/>
    <lineage>
        <taxon>Eukaryota</taxon>
        <taxon>Fungi</taxon>
        <taxon>Fungi incertae sedis</taxon>
        <taxon>Mucoromycota</taxon>
        <taxon>Glomeromycotina</taxon>
        <taxon>Glomeromycetes</taxon>
        <taxon>Diversisporales</taxon>
        <taxon>Gigasporaceae</taxon>
        <taxon>Scutellospora</taxon>
    </lineage>
</organism>
<proteinExistence type="predicted"/>
<protein>
    <submittedName>
        <fullName evidence="1">8595_t:CDS:1</fullName>
    </submittedName>
</protein>
<dbReference type="EMBL" id="CAJVPM010025031">
    <property type="protein sequence ID" value="CAG8656056.1"/>
    <property type="molecule type" value="Genomic_DNA"/>
</dbReference>
<keyword evidence="2" id="KW-1185">Reference proteome</keyword>
<reference evidence="1" key="1">
    <citation type="submission" date="2021-06" db="EMBL/GenBank/DDBJ databases">
        <authorList>
            <person name="Kallberg Y."/>
            <person name="Tangrot J."/>
            <person name="Rosling A."/>
        </authorList>
    </citation>
    <scope>NUCLEOTIDE SEQUENCE</scope>
    <source>
        <strain evidence="1">AU212A</strain>
    </source>
</reference>
<accession>A0ACA9NHH6</accession>
<sequence length="305" mass="35631">MSNSNEHVKANVDNNLATQNDLDITKKQTVKLEIMSLNEEYKSFKKNIKNRRHLCAAHIILALIAVFLGQLLTWAEKTKMTGSIGPLISSIIVVTGSIITIVTTLLNRFSNKELEKGYSTQVTDKVFRPMYIHIPDEILLKIHQHLKKLEMESKKDPYIYYKKYLYRKNVCLSREKVTGVDRGLRHSLMILGEIWIGFNILSTSFDLLDFIKTRELYENNFYVQRFERILGYLLFLINIPLIPYHLFVGRIRFEGLNPRFKLLKLPLCDEENLKNLLNGNFEDIANIEISKDKDPENFPTEQYQQ</sequence>
<evidence type="ECO:0000313" key="1">
    <source>
        <dbReference type="EMBL" id="CAG8656056.1"/>
    </source>
</evidence>
<comment type="caution">
    <text evidence="1">The sequence shown here is derived from an EMBL/GenBank/DDBJ whole genome shotgun (WGS) entry which is preliminary data.</text>
</comment>
<name>A0ACA9NHH6_9GLOM</name>
<evidence type="ECO:0000313" key="2">
    <source>
        <dbReference type="Proteomes" id="UP000789860"/>
    </source>
</evidence>
<dbReference type="Proteomes" id="UP000789860">
    <property type="component" value="Unassembled WGS sequence"/>
</dbReference>